<organism evidence="8 9">
    <name type="scientific">Acer saccharum</name>
    <name type="common">Sugar maple</name>
    <dbReference type="NCBI Taxonomy" id="4024"/>
    <lineage>
        <taxon>Eukaryota</taxon>
        <taxon>Viridiplantae</taxon>
        <taxon>Streptophyta</taxon>
        <taxon>Embryophyta</taxon>
        <taxon>Tracheophyta</taxon>
        <taxon>Spermatophyta</taxon>
        <taxon>Magnoliopsida</taxon>
        <taxon>eudicotyledons</taxon>
        <taxon>Gunneridae</taxon>
        <taxon>Pentapetalae</taxon>
        <taxon>rosids</taxon>
        <taxon>malvids</taxon>
        <taxon>Sapindales</taxon>
        <taxon>Sapindaceae</taxon>
        <taxon>Hippocastanoideae</taxon>
        <taxon>Acereae</taxon>
        <taxon>Acer</taxon>
    </lineage>
</organism>
<keyword evidence="4 6" id="KW-0862">Zinc</keyword>
<keyword evidence="2 6" id="KW-0479">Metal-binding</keyword>
<evidence type="ECO:0000256" key="2">
    <source>
        <dbReference type="ARBA" id="ARBA00022723"/>
    </source>
</evidence>
<comment type="similarity">
    <text evidence="1 6">Belongs to the FHY3/FAR1 family.</text>
</comment>
<reference evidence="8" key="1">
    <citation type="journal article" date="2022" name="Plant J.">
        <title>Strategies of tolerance reflected in two North American maple genomes.</title>
        <authorList>
            <person name="McEvoy S.L."/>
            <person name="Sezen U.U."/>
            <person name="Trouern-Trend A."/>
            <person name="McMahon S.M."/>
            <person name="Schaberg P.G."/>
            <person name="Yang J."/>
            <person name="Wegrzyn J.L."/>
            <person name="Swenson N.G."/>
        </authorList>
    </citation>
    <scope>NUCLEOTIDE SEQUENCE</scope>
    <source>
        <strain evidence="8">NS2018</strain>
    </source>
</reference>
<dbReference type="Pfam" id="PF04434">
    <property type="entry name" value="SWIM"/>
    <property type="match status" value="1"/>
</dbReference>
<sequence>MGCMGVRMKEVSVGQELHIYEAIEEGKQRVFEVQYNSLTLNVSCCCKLFESMGILCRHALKVFDFNNLTSIPSEYILKRWTKDVKRGISTTCDILASSSSNEKSIHSLRLSELMHAGNNHYNIASLTKSGTKIMKEKIAELMKLLEQDKETIIALECLKKPDEQPSTDVVGNEVQILNPPVVRTKGLTNARLKNNFEKRKRKVTKGIKK</sequence>
<comment type="caution">
    <text evidence="8">The sequence shown here is derived from an EMBL/GenBank/DDBJ whole genome shotgun (WGS) entry which is preliminary data.</text>
</comment>
<dbReference type="EMBL" id="JAUESC010000381">
    <property type="protein sequence ID" value="KAK0588674.1"/>
    <property type="molecule type" value="Genomic_DNA"/>
</dbReference>
<reference evidence="8" key="2">
    <citation type="submission" date="2023-06" db="EMBL/GenBank/DDBJ databases">
        <authorList>
            <person name="Swenson N.G."/>
            <person name="Wegrzyn J.L."/>
            <person name="Mcevoy S.L."/>
        </authorList>
    </citation>
    <scope>NUCLEOTIDE SEQUENCE</scope>
    <source>
        <strain evidence="8">NS2018</strain>
        <tissue evidence="8">Leaf</tissue>
    </source>
</reference>
<dbReference type="AlphaFoldDB" id="A0AA39SGN0"/>
<proteinExistence type="inferred from homology"/>
<dbReference type="GO" id="GO:0008270">
    <property type="term" value="F:zinc ion binding"/>
    <property type="evidence" value="ECO:0007669"/>
    <property type="project" value="UniProtKB-UniRule"/>
</dbReference>
<dbReference type="PANTHER" id="PTHR31669:SF303">
    <property type="entry name" value="PROTEIN FAR1-RELATED SEQUENCE"/>
    <property type="match status" value="1"/>
</dbReference>
<feature type="domain" description="SWIM-type" evidence="7">
    <location>
        <begin position="31"/>
        <end position="67"/>
    </location>
</feature>
<evidence type="ECO:0000256" key="5">
    <source>
        <dbReference type="PROSITE-ProRule" id="PRU00325"/>
    </source>
</evidence>
<dbReference type="GO" id="GO:0005634">
    <property type="term" value="C:nucleus"/>
    <property type="evidence" value="ECO:0007669"/>
    <property type="project" value="UniProtKB-SubCell"/>
</dbReference>
<comment type="function">
    <text evidence="6">Putative transcription activator involved in regulating light control of development.</text>
</comment>
<keyword evidence="6" id="KW-0539">Nucleus</keyword>
<evidence type="ECO:0000256" key="6">
    <source>
        <dbReference type="RuleBase" id="RU367018"/>
    </source>
</evidence>
<gene>
    <name evidence="8" type="ORF">LWI29_003998</name>
</gene>
<comment type="subcellular location">
    <subcellularLocation>
        <location evidence="6">Nucleus</location>
    </subcellularLocation>
</comment>
<dbReference type="InterPro" id="IPR006564">
    <property type="entry name" value="Znf_PMZ"/>
</dbReference>
<name>A0AA39SGN0_ACESA</name>
<dbReference type="PANTHER" id="PTHR31669">
    <property type="entry name" value="PROTEIN FAR1-RELATED SEQUENCE 10-RELATED"/>
    <property type="match status" value="1"/>
</dbReference>
<accession>A0AA39SGN0</accession>
<evidence type="ECO:0000313" key="8">
    <source>
        <dbReference type="EMBL" id="KAK0588674.1"/>
    </source>
</evidence>
<dbReference type="InterPro" id="IPR007527">
    <property type="entry name" value="Znf_SWIM"/>
</dbReference>
<evidence type="ECO:0000256" key="4">
    <source>
        <dbReference type="ARBA" id="ARBA00022833"/>
    </source>
</evidence>
<evidence type="ECO:0000256" key="1">
    <source>
        <dbReference type="ARBA" id="ARBA00005889"/>
    </source>
</evidence>
<dbReference type="SMART" id="SM00575">
    <property type="entry name" value="ZnF_PMZ"/>
    <property type="match status" value="1"/>
</dbReference>
<dbReference type="PROSITE" id="PS50966">
    <property type="entry name" value="ZF_SWIM"/>
    <property type="match status" value="1"/>
</dbReference>
<keyword evidence="3 5" id="KW-0863">Zinc-finger</keyword>
<keyword evidence="9" id="KW-1185">Reference proteome</keyword>
<dbReference type="InterPro" id="IPR031052">
    <property type="entry name" value="FHY3/FAR1"/>
</dbReference>
<evidence type="ECO:0000259" key="7">
    <source>
        <dbReference type="PROSITE" id="PS50966"/>
    </source>
</evidence>
<dbReference type="GO" id="GO:0006355">
    <property type="term" value="P:regulation of DNA-templated transcription"/>
    <property type="evidence" value="ECO:0007669"/>
    <property type="project" value="UniProtKB-UniRule"/>
</dbReference>
<evidence type="ECO:0000313" key="9">
    <source>
        <dbReference type="Proteomes" id="UP001168877"/>
    </source>
</evidence>
<protein>
    <recommendedName>
        <fullName evidence="6">Protein FAR1-RELATED SEQUENCE</fullName>
    </recommendedName>
</protein>
<dbReference type="Proteomes" id="UP001168877">
    <property type="component" value="Unassembled WGS sequence"/>
</dbReference>
<evidence type="ECO:0000256" key="3">
    <source>
        <dbReference type="ARBA" id="ARBA00022771"/>
    </source>
</evidence>